<evidence type="ECO:0000259" key="4">
    <source>
        <dbReference type="Pfam" id="PF25023"/>
    </source>
</evidence>
<name>A0ABS6QIE6_9PSED</name>
<evidence type="ECO:0000256" key="3">
    <source>
        <dbReference type="SAM" id="Phobius"/>
    </source>
</evidence>
<dbReference type="InterPro" id="IPR022385">
    <property type="entry name" value="Rhs_assc_core"/>
</dbReference>
<dbReference type="Proteomes" id="UP001049200">
    <property type="component" value="Unassembled WGS sequence"/>
</dbReference>
<feature type="transmembrane region" description="Helical" evidence="3">
    <location>
        <begin position="1499"/>
        <end position="1526"/>
    </location>
</feature>
<protein>
    <submittedName>
        <fullName evidence="5">Sugar-binding protein</fullName>
    </submittedName>
</protein>
<keyword evidence="1" id="KW-0677">Repeat</keyword>
<accession>A0ABS6QIE6</accession>
<dbReference type="PANTHER" id="PTHR32305:SF15">
    <property type="entry name" value="PROTEIN RHSA-RELATED"/>
    <property type="match status" value="1"/>
</dbReference>
<dbReference type="NCBIfam" id="TIGR01643">
    <property type="entry name" value="YD_repeat_2x"/>
    <property type="match status" value="2"/>
</dbReference>
<evidence type="ECO:0000256" key="2">
    <source>
        <dbReference type="SAM" id="MobiDB-lite"/>
    </source>
</evidence>
<feature type="transmembrane region" description="Helical" evidence="3">
    <location>
        <begin position="1426"/>
        <end position="1456"/>
    </location>
</feature>
<evidence type="ECO:0000256" key="1">
    <source>
        <dbReference type="ARBA" id="ARBA00022737"/>
    </source>
</evidence>
<dbReference type="NCBIfam" id="TIGR03696">
    <property type="entry name" value="Rhs_assc_core"/>
    <property type="match status" value="1"/>
</dbReference>
<keyword evidence="3" id="KW-1133">Transmembrane helix</keyword>
<feature type="transmembrane region" description="Helical" evidence="3">
    <location>
        <begin position="1468"/>
        <end position="1487"/>
    </location>
</feature>
<keyword evidence="3" id="KW-0472">Membrane</keyword>
<dbReference type="PANTHER" id="PTHR32305">
    <property type="match status" value="1"/>
</dbReference>
<gene>
    <name evidence="5" type="ORF">KVG88_01575</name>
</gene>
<feature type="domain" description="Teneurin-like YD-shell" evidence="4">
    <location>
        <begin position="811"/>
        <end position="1368"/>
    </location>
</feature>
<keyword evidence="6" id="KW-1185">Reference proteome</keyword>
<feature type="region of interest" description="Disordered" evidence="2">
    <location>
        <begin position="1119"/>
        <end position="1139"/>
    </location>
</feature>
<proteinExistence type="predicted"/>
<evidence type="ECO:0000313" key="6">
    <source>
        <dbReference type="Proteomes" id="UP001049200"/>
    </source>
</evidence>
<keyword evidence="3" id="KW-0812">Transmembrane</keyword>
<dbReference type="InterPro" id="IPR056823">
    <property type="entry name" value="TEN-like_YD-shell"/>
</dbReference>
<dbReference type="InterPro" id="IPR050708">
    <property type="entry name" value="T6SS_VgrG/RHS"/>
</dbReference>
<dbReference type="Pfam" id="PF25023">
    <property type="entry name" value="TEN_YD-shell"/>
    <property type="match status" value="1"/>
</dbReference>
<dbReference type="EMBL" id="JAHSTU010000001">
    <property type="protein sequence ID" value="MBV4518733.1"/>
    <property type="molecule type" value="Genomic_DNA"/>
</dbReference>
<evidence type="ECO:0000313" key="5">
    <source>
        <dbReference type="EMBL" id="MBV4518733.1"/>
    </source>
</evidence>
<dbReference type="RefSeq" id="WP_217870073.1">
    <property type="nucleotide sequence ID" value="NZ_JAHSTU010000001.1"/>
</dbReference>
<sequence>MTATSSVSSNALNFMSSMENGVDPRTGLYTVSISFPELQTNDLRGPGFGLALAYSPLNTVDSGYGMGWNLQLSQYTLSSNILSLSTGETFKVTGTDSTSGQLTMKEKKLDSFHFYPEGTNRYRVMHKSGLVEILEVYGSSQNRVAMPVEIHSPTGHKITLDYETFDGVHLILTSVKDDSGQTLLSIKRESASVELLQLPFDGPDGSPLARYVMTLNTTDRRVASISLPQTGLPDDPLASWRFKYSLVNDQLCMSQVETPSGGREVMSYEDGGHQFPPASGRKPLPRVTRHVTHPGFNQPSIEVRYTYKRQSSDVEKNFLGFGLPIAWTEDGLDNLYKHTGSYEYATVETLWVDDKAQRKIERSFNQFHLLTREATTQGNNVQTVETEYFLTPGASYDQQPNYCQMPKSVKTTWSQLDNPNRRRAETVSSTYDNFGNMRTQTQANGVVETSLWYPAAGEEGFCPPDPEGFVRQLKEKTVTPAPSANGHAPTLRTRYRYKKLQALGGSSLKEWLTLDNEVVLEVEGSGETELERTVYEHFDEPSDALRHGLVKCQTVTCNQKSTHIKFDYCKLISRQFNVPVQETTQTVSTDFDGVSKAIVQQHSLLTSHELMNRIDGVETHYRYDILGRLTSEVVAPGTDFAALREYGYVLSTQHGQQIEHISINAKKIKTRSVLDGLGRLIFQERDNVNPSAPTRMYQTLEALYDGRGNLVEQSDFDWLDGVVLKLTSRFLYDDWAEQSVVIGPDGVEGHQHIDPIGTEESRGPIQRIWMQSPGPNPAISGLNETWTNLFGKPTRTATLDAAGKEIATETFLYDGLGRTTQHSDPLKLITHYTYDAQSRLVSSTLPDESVIKRTYAAHSAAELPVALSVTDNGEVIPVGEQEFDGLGRLTRTTTGKRTEFYTYEAGQPQVKTRTTPANDTIEYDYNLTLTGQPISSTARDEKATFGFDTTSARLTQASNEQGTRQYHYNIANQLLGETWVDNEEKTWETLYSASMQGRQLKRTEVIQTGNPGLDTVYTYDSYGRVKNIDQGQLLVTVEYNRLGQTSKTTTRDLTANTTLETELTYDDQGRETLRKQTLTGQKTRTQEQVWQPDGLLQSRHLKQDGDSLLEETFSYDPRGRLTKHECGNSPNLPRDSEGRPFKQQLFYFSALDNLKTVTTTFPDDSRERAMFTYASDDPCQLTSIVYTPARPNGNPSFTYDPNGCQLNDEHGQLLTYDSQNRLLGVVAASRSVSQYRYDSHDHLVTSQQGSASETLRFYQGEQLSTVVQDGRLTRLLSNGEQPLGQQVAGDSAQTLLLQTDANFSIIAESQQSNLRTAVYSAYGDRHSDQPMFSVRAFNGEVRENTGWYLLGRGYRAYNPGTKRFHSPDSLSPFGSGGVNPYSYCLGNPIALRDPTGHSSIGYSGRPRRPDEGAVPGRADGGGGGGWIAWIFVVVGAVATAAAVAATIATAGAATPLTGAAATFTMTKAAALGVGAALGGASTIASAVNAATGDKTAGEVALYLGLAALPTVVVGGIAGSAAAAASAPHKIGSVAFRAFDKMVQRLKPPSIGVMEGFGNFYDPATRGALLGASTAVQTAASVSSLTDDAALSASTSIKSLALNPIALGGLTKVAQSAPADSKAFSNLIKVTRAPKVVKQAAAQANTTVNARSTSNFASTVFKAKTVPEVVISTIRS</sequence>
<comment type="caution">
    <text evidence="5">The sequence shown here is derived from an EMBL/GenBank/DDBJ whole genome shotgun (WGS) entry which is preliminary data.</text>
</comment>
<dbReference type="InterPro" id="IPR006530">
    <property type="entry name" value="YD"/>
</dbReference>
<reference evidence="5" key="1">
    <citation type="submission" date="2021-06" db="EMBL/GenBank/DDBJ databases">
        <title>Updating the genus Pseudomonas: Description of 43 new species and partition of the Pseudomonas putida group.</title>
        <authorList>
            <person name="Girard L."/>
            <person name="Lood C."/>
            <person name="Vandamme P."/>
            <person name="Rokni-Zadeh H."/>
            <person name="Van Noort V."/>
            <person name="Hofte M."/>
            <person name="Lavigne R."/>
            <person name="De Mot R."/>
        </authorList>
    </citation>
    <scope>NUCLEOTIDE SEQUENCE</scope>
    <source>
        <strain evidence="5">SWRI74</strain>
    </source>
</reference>
<organism evidence="5 6">
    <name type="scientific">Pseudomonas azerbaijanoccidentalis</name>
    <dbReference type="NCBI Taxonomy" id="2842347"/>
    <lineage>
        <taxon>Bacteria</taxon>
        <taxon>Pseudomonadati</taxon>
        <taxon>Pseudomonadota</taxon>
        <taxon>Gammaproteobacteria</taxon>
        <taxon>Pseudomonadales</taxon>
        <taxon>Pseudomonadaceae</taxon>
        <taxon>Pseudomonas</taxon>
    </lineage>
</organism>